<evidence type="ECO:0000313" key="5">
    <source>
        <dbReference type="Proteomes" id="UP000264589"/>
    </source>
</evidence>
<feature type="transmembrane region" description="Helical" evidence="2">
    <location>
        <begin position="321"/>
        <end position="340"/>
    </location>
</feature>
<dbReference type="GO" id="GO:0000156">
    <property type="term" value="F:phosphorelay response regulator activity"/>
    <property type="evidence" value="ECO:0007669"/>
    <property type="project" value="InterPro"/>
</dbReference>
<organism evidence="4 5">
    <name type="scientific">Parvularcula marina</name>
    <dbReference type="NCBI Taxonomy" id="2292771"/>
    <lineage>
        <taxon>Bacteria</taxon>
        <taxon>Pseudomonadati</taxon>
        <taxon>Pseudomonadota</taxon>
        <taxon>Alphaproteobacteria</taxon>
        <taxon>Parvularculales</taxon>
        <taxon>Parvularculaceae</taxon>
        <taxon>Parvularcula</taxon>
    </lineage>
</organism>
<keyword evidence="2" id="KW-1133">Transmembrane helix</keyword>
<evidence type="ECO:0000256" key="1">
    <source>
        <dbReference type="SAM" id="Coils"/>
    </source>
</evidence>
<gene>
    <name evidence="4" type="ORF">DX908_14650</name>
</gene>
<dbReference type="SMART" id="SM00850">
    <property type="entry name" value="LytTR"/>
    <property type="match status" value="1"/>
</dbReference>
<dbReference type="GO" id="GO:0003677">
    <property type="term" value="F:DNA binding"/>
    <property type="evidence" value="ECO:0007669"/>
    <property type="project" value="InterPro"/>
</dbReference>
<sequence length="528" mass="57668">MIGERGKEIGQRASHLRRAGVGWDMIRLLLFLVVLLLLPMARAAAAPEDGYLVLTREEMTVCPASSLEIGDADFEAAACEQMNAWDMDPQGHVIWVRTEFEVPAGYTEAAAPLGLFLSIKASSEVWLNGAPLGQNGMPGLSASTEVAGRQDAVFFIPPGALRTGQNELVFLMSGHHSLIRLAHPLHVAGIAPYGPPRFRMISKYWLSLLTFGLFLAGFLYFGSFAALGQDRLGSLILAAASVAAGGQLLSEVSRGLWSYPYWFQDVRLVLLLFFAGSFGLAMLAHTAHRFAVPRRGWIIAGTVVLTLLMIIYAGGFDRKTMLAIMTPCLGAAVMAGMAAFRGDREARYHLAAFLSFLVLVVVAPFIFLDIGFYFLVAGLLGFLFLVQARAYRAISLEQQETERRRHKLEQALKEREQTEAASITIRSNGRMQKVKAAEIASASGAGDYVELHLTSGDEMLHSATLNALEAELPGQFLRVHRSHIVNTHLISELRRLPSGTGELVLSSGHQVPVSKRIMPRVREALDAV</sequence>
<feature type="transmembrane region" description="Helical" evidence="2">
    <location>
        <begin position="296"/>
        <end position="315"/>
    </location>
</feature>
<dbReference type="Proteomes" id="UP000264589">
    <property type="component" value="Unassembled WGS sequence"/>
</dbReference>
<dbReference type="InterPro" id="IPR007492">
    <property type="entry name" value="LytTR_DNA-bd_dom"/>
</dbReference>
<dbReference type="PROSITE" id="PS50930">
    <property type="entry name" value="HTH_LYTTR"/>
    <property type="match status" value="1"/>
</dbReference>
<protein>
    <recommendedName>
        <fullName evidence="3">HTH LytTR-type domain-containing protein</fullName>
    </recommendedName>
</protein>
<feature type="coiled-coil region" evidence="1">
    <location>
        <begin position="391"/>
        <end position="418"/>
    </location>
</feature>
<feature type="domain" description="HTH LytTR-type" evidence="3">
    <location>
        <begin position="423"/>
        <end position="527"/>
    </location>
</feature>
<keyword evidence="1" id="KW-0175">Coiled coil</keyword>
<dbReference type="PANTHER" id="PTHR37299">
    <property type="entry name" value="TRANSCRIPTIONAL REGULATOR-RELATED"/>
    <property type="match status" value="1"/>
</dbReference>
<keyword evidence="2" id="KW-0812">Transmembrane</keyword>
<feature type="transmembrane region" description="Helical" evidence="2">
    <location>
        <begin position="204"/>
        <end position="225"/>
    </location>
</feature>
<comment type="caution">
    <text evidence="4">The sequence shown here is derived from an EMBL/GenBank/DDBJ whole genome shotgun (WGS) entry which is preliminary data.</text>
</comment>
<keyword evidence="5" id="KW-1185">Reference proteome</keyword>
<keyword evidence="2" id="KW-0472">Membrane</keyword>
<accession>A0A371R7U3</accession>
<reference evidence="4 5" key="1">
    <citation type="submission" date="2018-08" db="EMBL/GenBank/DDBJ databases">
        <title>Parvularcula sp. SM1705, isolated from surface water of the South Sea China.</title>
        <authorList>
            <person name="Sun L."/>
        </authorList>
    </citation>
    <scope>NUCLEOTIDE SEQUENCE [LARGE SCALE GENOMIC DNA]</scope>
    <source>
        <strain evidence="4 5">SM1705</strain>
    </source>
</reference>
<feature type="transmembrane region" description="Helical" evidence="2">
    <location>
        <begin position="347"/>
        <end position="366"/>
    </location>
</feature>
<feature type="transmembrane region" description="Helical" evidence="2">
    <location>
        <begin position="232"/>
        <end position="249"/>
    </location>
</feature>
<dbReference type="Gene3D" id="2.40.50.1020">
    <property type="entry name" value="LytTr DNA-binding domain"/>
    <property type="match status" value="1"/>
</dbReference>
<evidence type="ECO:0000313" key="4">
    <source>
        <dbReference type="EMBL" id="RFB01520.1"/>
    </source>
</evidence>
<dbReference type="Pfam" id="PF04397">
    <property type="entry name" value="LytTR"/>
    <property type="match status" value="1"/>
</dbReference>
<dbReference type="EMBL" id="QUQO01000002">
    <property type="protein sequence ID" value="RFB01520.1"/>
    <property type="molecule type" value="Genomic_DNA"/>
</dbReference>
<name>A0A371R7U3_9PROT</name>
<dbReference type="PANTHER" id="PTHR37299:SF1">
    <property type="entry name" value="STAGE 0 SPORULATION PROTEIN A HOMOLOG"/>
    <property type="match status" value="1"/>
</dbReference>
<feature type="transmembrane region" description="Helical" evidence="2">
    <location>
        <begin position="261"/>
        <end position="284"/>
    </location>
</feature>
<dbReference type="InParanoid" id="A0A371R7U3"/>
<evidence type="ECO:0000259" key="3">
    <source>
        <dbReference type="PROSITE" id="PS50930"/>
    </source>
</evidence>
<dbReference type="InterPro" id="IPR046947">
    <property type="entry name" value="LytR-like"/>
</dbReference>
<evidence type="ECO:0000256" key="2">
    <source>
        <dbReference type="SAM" id="Phobius"/>
    </source>
</evidence>
<dbReference type="AlphaFoldDB" id="A0A371R7U3"/>
<proteinExistence type="predicted"/>